<gene>
    <name evidence="2" type="ORF">EVOR1521_LOCUS30222</name>
</gene>
<dbReference type="Proteomes" id="UP001178507">
    <property type="component" value="Unassembled WGS sequence"/>
</dbReference>
<keyword evidence="1" id="KW-1133">Transmembrane helix</keyword>
<accession>A0AA36JNX8</accession>
<reference evidence="2" key="1">
    <citation type="submission" date="2023-08" db="EMBL/GenBank/DDBJ databases">
        <authorList>
            <person name="Chen Y."/>
            <person name="Shah S."/>
            <person name="Dougan E. K."/>
            <person name="Thang M."/>
            <person name="Chan C."/>
        </authorList>
    </citation>
    <scope>NUCLEOTIDE SEQUENCE</scope>
</reference>
<dbReference type="AlphaFoldDB" id="A0AA36JNX8"/>
<keyword evidence="1" id="KW-0472">Membrane</keyword>
<organism evidence="2 3">
    <name type="scientific">Effrenium voratum</name>
    <dbReference type="NCBI Taxonomy" id="2562239"/>
    <lineage>
        <taxon>Eukaryota</taxon>
        <taxon>Sar</taxon>
        <taxon>Alveolata</taxon>
        <taxon>Dinophyceae</taxon>
        <taxon>Suessiales</taxon>
        <taxon>Symbiodiniaceae</taxon>
        <taxon>Effrenium</taxon>
    </lineage>
</organism>
<sequence>MLEVSMPDLWNTAMGAAQTSQQSGASVQAQLLAAAEASRAQAEALGLTSLQQARQSGLAAAEVARRRSLALGLAAQAAEQANKQLGEPLAKFATMFPEVQHNISKAPGPRFSNFDLQEIWTVAMNAAERTNGTSEEQILAAAQAAKGLCASRGYNASGQARMSSLAAGEVARHLTGDQMLRADAASDAATQVTSSLGLGASQSATEAALARKMATAATSDEVTSLVREATAGLALGPPQLEEAQMQTVEADAAAVLSAHPGNQSSLLVGVGIGMATLFLVGSACAGLFLALKSKRPKKRLLDPEAEDEKMPLVTAEAPPPLPDGVLPGSAVDRAVYRLETRSFGTLPGAGASRSLDLPSGSLASRPDLTSSRPKEISYEEWSRSWLPGQPKQVIFEVPPGAKPGAALAVEVAPGLMMATEAPPGAYPGALARVQR</sequence>
<name>A0AA36JNX8_9DINO</name>
<feature type="transmembrane region" description="Helical" evidence="1">
    <location>
        <begin position="266"/>
        <end position="291"/>
    </location>
</feature>
<evidence type="ECO:0000313" key="2">
    <source>
        <dbReference type="EMBL" id="CAJ1409020.1"/>
    </source>
</evidence>
<protein>
    <submittedName>
        <fullName evidence="2">Uncharacterized protein</fullName>
    </submittedName>
</protein>
<proteinExistence type="predicted"/>
<evidence type="ECO:0000256" key="1">
    <source>
        <dbReference type="SAM" id="Phobius"/>
    </source>
</evidence>
<evidence type="ECO:0000313" key="3">
    <source>
        <dbReference type="Proteomes" id="UP001178507"/>
    </source>
</evidence>
<keyword evidence="3" id="KW-1185">Reference proteome</keyword>
<keyword evidence="1" id="KW-0812">Transmembrane</keyword>
<comment type="caution">
    <text evidence="2">The sequence shown here is derived from an EMBL/GenBank/DDBJ whole genome shotgun (WGS) entry which is preliminary data.</text>
</comment>
<dbReference type="EMBL" id="CAUJNA010003747">
    <property type="protein sequence ID" value="CAJ1409020.1"/>
    <property type="molecule type" value="Genomic_DNA"/>
</dbReference>